<keyword evidence="12" id="KW-1185">Reference proteome</keyword>
<dbReference type="InterPro" id="IPR017970">
    <property type="entry name" value="Homeobox_CS"/>
</dbReference>
<organism evidence="11 12">
    <name type="scientific">Argiope bruennichi</name>
    <name type="common">Wasp spider</name>
    <name type="synonym">Aranea bruennichi</name>
    <dbReference type="NCBI Taxonomy" id="94029"/>
    <lineage>
        <taxon>Eukaryota</taxon>
        <taxon>Metazoa</taxon>
        <taxon>Ecdysozoa</taxon>
        <taxon>Arthropoda</taxon>
        <taxon>Chelicerata</taxon>
        <taxon>Arachnida</taxon>
        <taxon>Araneae</taxon>
        <taxon>Araneomorphae</taxon>
        <taxon>Entelegynae</taxon>
        <taxon>Araneoidea</taxon>
        <taxon>Araneidae</taxon>
        <taxon>Argiope</taxon>
    </lineage>
</organism>
<dbReference type="PRINTS" id="PR00026">
    <property type="entry name" value="ENGRAILED"/>
</dbReference>
<feature type="compositionally biased region" description="Polar residues" evidence="9">
    <location>
        <begin position="286"/>
        <end position="302"/>
    </location>
</feature>
<dbReference type="InterPro" id="IPR050720">
    <property type="entry name" value="Engrailed_Homeobox_TFs"/>
</dbReference>
<feature type="compositionally biased region" description="Low complexity" evidence="9">
    <location>
        <begin position="276"/>
        <end position="285"/>
    </location>
</feature>
<evidence type="ECO:0000256" key="8">
    <source>
        <dbReference type="RuleBase" id="RU000682"/>
    </source>
</evidence>
<evidence type="ECO:0000256" key="1">
    <source>
        <dbReference type="ARBA" id="ARBA00004123"/>
    </source>
</evidence>
<dbReference type="Proteomes" id="UP000807504">
    <property type="component" value="Unassembled WGS sequence"/>
</dbReference>
<dbReference type="InterPro" id="IPR019549">
    <property type="entry name" value="Homeobox-engrailed_C-terminal"/>
</dbReference>
<proteinExistence type="inferred from homology"/>
<reference evidence="11" key="2">
    <citation type="submission" date="2020-06" db="EMBL/GenBank/DDBJ databases">
        <authorList>
            <person name="Sheffer M."/>
        </authorList>
    </citation>
    <scope>NUCLEOTIDE SEQUENCE</scope>
</reference>
<keyword evidence="4 7" id="KW-0238">DNA-binding</keyword>
<dbReference type="GO" id="GO:0000978">
    <property type="term" value="F:RNA polymerase II cis-regulatory region sequence-specific DNA binding"/>
    <property type="evidence" value="ECO:0007669"/>
    <property type="project" value="TreeGrafter"/>
</dbReference>
<accession>A0A8T0FFQ7</accession>
<dbReference type="Gene3D" id="1.10.10.60">
    <property type="entry name" value="Homeodomain-like"/>
    <property type="match status" value="1"/>
</dbReference>
<evidence type="ECO:0000256" key="5">
    <source>
        <dbReference type="ARBA" id="ARBA00023155"/>
    </source>
</evidence>
<feature type="DNA-binding region" description="Homeobox" evidence="7">
    <location>
        <begin position="396"/>
        <end position="455"/>
    </location>
</feature>
<dbReference type="PROSITE" id="PS50071">
    <property type="entry name" value="HOMEOBOX_2"/>
    <property type="match status" value="1"/>
</dbReference>
<dbReference type="InterPro" id="IPR000747">
    <property type="entry name" value="HD_engrailed"/>
</dbReference>
<dbReference type="PANTHER" id="PTHR24341:SF6">
    <property type="entry name" value="HOMEOBOX PROTEIN INVECTED"/>
    <property type="match status" value="1"/>
</dbReference>
<evidence type="ECO:0000256" key="4">
    <source>
        <dbReference type="ARBA" id="ARBA00023125"/>
    </source>
</evidence>
<dbReference type="EMBL" id="JABXBU010000012">
    <property type="protein sequence ID" value="KAF8789801.1"/>
    <property type="molecule type" value="Genomic_DNA"/>
</dbReference>
<dbReference type="GO" id="GO:0005634">
    <property type="term" value="C:nucleus"/>
    <property type="evidence" value="ECO:0007669"/>
    <property type="project" value="UniProtKB-SubCell"/>
</dbReference>
<dbReference type="AlphaFoldDB" id="A0A8T0FFQ7"/>
<keyword evidence="6 7" id="KW-0539">Nucleus</keyword>
<dbReference type="CDD" id="cd00086">
    <property type="entry name" value="homeodomain"/>
    <property type="match status" value="1"/>
</dbReference>
<comment type="subcellular location">
    <subcellularLocation>
        <location evidence="1 7 8">Nucleus</location>
    </subcellularLocation>
</comment>
<dbReference type="SUPFAM" id="SSF46689">
    <property type="entry name" value="Homeodomain-like"/>
    <property type="match status" value="1"/>
</dbReference>
<evidence type="ECO:0000313" key="11">
    <source>
        <dbReference type="EMBL" id="KAF8789801.1"/>
    </source>
</evidence>
<dbReference type="Pfam" id="PF10525">
    <property type="entry name" value="Engrail_1_C_sig"/>
    <property type="match status" value="1"/>
</dbReference>
<evidence type="ECO:0000256" key="6">
    <source>
        <dbReference type="ARBA" id="ARBA00023242"/>
    </source>
</evidence>
<dbReference type="PROSITE" id="PS00027">
    <property type="entry name" value="HOMEOBOX_1"/>
    <property type="match status" value="1"/>
</dbReference>
<dbReference type="InterPro" id="IPR001356">
    <property type="entry name" value="HD"/>
</dbReference>
<feature type="compositionally biased region" description="Basic and acidic residues" evidence="9">
    <location>
        <begin position="241"/>
        <end position="275"/>
    </location>
</feature>
<dbReference type="GO" id="GO:0000981">
    <property type="term" value="F:DNA-binding transcription factor activity, RNA polymerase II-specific"/>
    <property type="evidence" value="ECO:0007669"/>
    <property type="project" value="InterPro"/>
</dbReference>
<evidence type="ECO:0000259" key="10">
    <source>
        <dbReference type="PROSITE" id="PS50071"/>
    </source>
</evidence>
<evidence type="ECO:0000256" key="2">
    <source>
        <dbReference type="ARBA" id="ARBA00010896"/>
    </source>
</evidence>
<dbReference type="PRINTS" id="PR00024">
    <property type="entry name" value="HOMEOBOX"/>
</dbReference>
<evidence type="ECO:0000256" key="7">
    <source>
        <dbReference type="PROSITE-ProRule" id="PRU00108"/>
    </source>
</evidence>
<gene>
    <name evidence="11" type="ORF">HNY73_007711</name>
</gene>
<dbReference type="Pfam" id="PF00046">
    <property type="entry name" value="Homeodomain"/>
    <property type="match status" value="1"/>
</dbReference>
<name>A0A8T0FFQ7_ARGBR</name>
<reference evidence="11" key="1">
    <citation type="journal article" date="2020" name="bioRxiv">
        <title>Chromosome-level reference genome of the European wasp spider Argiope bruennichi: a resource for studies on range expansion and evolutionary adaptation.</title>
        <authorList>
            <person name="Sheffer M.M."/>
            <person name="Hoppe A."/>
            <person name="Krehenwinkel H."/>
            <person name="Uhl G."/>
            <person name="Kuss A.W."/>
            <person name="Jensen L."/>
            <person name="Jensen C."/>
            <person name="Gillespie R.G."/>
            <person name="Hoff K.J."/>
            <person name="Prost S."/>
        </authorList>
    </citation>
    <scope>NUCLEOTIDE SEQUENCE</scope>
</reference>
<dbReference type="PANTHER" id="PTHR24341">
    <property type="entry name" value="HOMEOBOX PROTEIN ENGRAILED"/>
    <property type="match status" value="1"/>
</dbReference>
<keyword evidence="3" id="KW-0217">Developmental protein</keyword>
<comment type="similarity">
    <text evidence="2">Belongs to the engrailed homeobox family.</text>
</comment>
<feature type="region of interest" description="Disordered" evidence="9">
    <location>
        <begin position="214"/>
        <end position="233"/>
    </location>
</feature>
<protein>
    <submittedName>
        <fullName evidence="11">Homeobox protein engrailed-2a like protein</fullName>
    </submittedName>
</protein>
<dbReference type="GO" id="GO:0030182">
    <property type="term" value="P:neuron differentiation"/>
    <property type="evidence" value="ECO:0007669"/>
    <property type="project" value="TreeGrafter"/>
</dbReference>
<dbReference type="SMART" id="SM00389">
    <property type="entry name" value="HOX"/>
    <property type="match status" value="1"/>
</dbReference>
<evidence type="ECO:0000256" key="9">
    <source>
        <dbReference type="SAM" id="MobiDB-lite"/>
    </source>
</evidence>
<evidence type="ECO:0000313" key="12">
    <source>
        <dbReference type="Proteomes" id="UP000807504"/>
    </source>
</evidence>
<feature type="region of interest" description="Disordered" evidence="9">
    <location>
        <begin position="240"/>
        <end position="308"/>
    </location>
</feature>
<feature type="domain" description="Homeobox" evidence="10">
    <location>
        <begin position="394"/>
        <end position="454"/>
    </location>
</feature>
<comment type="caution">
    <text evidence="11">The sequence shown here is derived from an EMBL/GenBank/DDBJ whole genome shotgun (WGS) entry which is preliminary data.</text>
</comment>
<evidence type="ECO:0000256" key="3">
    <source>
        <dbReference type="ARBA" id="ARBA00022473"/>
    </source>
</evidence>
<keyword evidence="5 7" id="KW-0371">Homeobox</keyword>
<dbReference type="InterPro" id="IPR009057">
    <property type="entry name" value="Homeodomain-like_sf"/>
</dbReference>
<dbReference type="InterPro" id="IPR020479">
    <property type="entry name" value="HD_metazoa"/>
</dbReference>
<feature type="region of interest" description="Disordered" evidence="9">
    <location>
        <begin position="376"/>
        <end position="396"/>
    </location>
</feature>
<sequence length="478" mass="53578">MSLSFSIDRILSPDFGPCKSRVLDSTTNTCSVDDLPGTIQGLCKSEDFSYRKLVTDTCKSPNMPPSTEMTAGAALLSQMMSAFPSHSVWFNTKSKLFGIGKEKSDVAQKASTDFLISPQIKLKQHGIEHCSLPRITPDSISVTLCSEEQSPPLAKVANFIEDVFDRKVVYDKSYQPLVDCPEQSSSPIPLRINQIGQAEKKSITENHYLEYQKHLPPSTKETALSPQKYDDTEEIQPLCKPRLDEDNIHSEGTDIPCDTKHPVPEELNQKEDRCSSSDGRCSLSSVDTLSSMAESESSQAPNTFGPPKLSYDQIKTTIKESLSDAGVDSPPPLNFSDSKIEKPYATNPKLLSDDLDEIIAPRDGWPVWVYCSRYSARPSSGPRSRRQSRKMQSNDEKRCRTAFTMFQLNKLHMAFESNPYLCEKRRNELARDLQLSESQVKIWFQNRRAKVKKASGSKNRLAALLKEQGLYNHSTTKT</sequence>